<evidence type="ECO:0000313" key="2">
    <source>
        <dbReference type="EMBL" id="CAG7904158.1"/>
    </source>
</evidence>
<feature type="non-terminal residue" evidence="2">
    <location>
        <position position="1"/>
    </location>
</feature>
<dbReference type="Gramene" id="A07p38020.2_BraZ1">
    <property type="protein sequence ID" value="A07p38020.2_BraZ1.CDS"/>
    <property type="gene ID" value="A07g38020.2_BraZ1"/>
</dbReference>
<organism evidence="2 3">
    <name type="scientific">Brassica campestris</name>
    <name type="common">Field mustard</name>
    <dbReference type="NCBI Taxonomy" id="3711"/>
    <lineage>
        <taxon>Eukaryota</taxon>
        <taxon>Viridiplantae</taxon>
        <taxon>Streptophyta</taxon>
        <taxon>Embryophyta</taxon>
        <taxon>Tracheophyta</taxon>
        <taxon>Spermatophyta</taxon>
        <taxon>Magnoliopsida</taxon>
        <taxon>eudicotyledons</taxon>
        <taxon>Gunneridae</taxon>
        <taxon>Pentapetalae</taxon>
        <taxon>rosids</taxon>
        <taxon>malvids</taxon>
        <taxon>Brassicales</taxon>
        <taxon>Brassicaceae</taxon>
        <taxon>Brassiceae</taxon>
        <taxon>Brassica</taxon>
    </lineage>
</organism>
<protein>
    <submittedName>
        <fullName evidence="2">Uncharacterized protein</fullName>
    </submittedName>
</protein>
<keyword evidence="1" id="KW-1133">Transmembrane helix</keyword>
<evidence type="ECO:0000313" key="3">
    <source>
        <dbReference type="Proteomes" id="UP000694005"/>
    </source>
</evidence>
<gene>
    <name evidence="2" type="ORF">BRAPAZ1V2_A07P38020.2</name>
</gene>
<dbReference type="EMBL" id="LS974623">
    <property type="protein sequence ID" value="CAG7904158.1"/>
    <property type="molecule type" value="Genomic_DNA"/>
</dbReference>
<evidence type="ECO:0000256" key="1">
    <source>
        <dbReference type="SAM" id="Phobius"/>
    </source>
</evidence>
<accession>A0A8D9HQU3</accession>
<keyword evidence="1" id="KW-0472">Membrane</keyword>
<sequence length="135" mass="14498">CLSFRWPTEGLYPSVATPFRHRFLASALSCFGLFHFLLASFPLFIAGLRPDQAIQTGGCGCSQLPWRDGDVVISPGGFAGVALRRCLRRSGQYTASTVSPLSPLAMLWSSCSSVLQASKEAGRCPLPLLDSQSMA</sequence>
<feature type="transmembrane region" description="Helical" evidence="1">
    <location>
        <begin position="23"/>
        <end position="45"/>
    </location>
</feature>
<name>A0A8D9HQU3_BRACM</name>
<proteinExistence type="predicted"/>
<dbReference type="AlphaFoldDB" id="A0A8D9HQU3"/>
<keyword evidence="1" id="KW-0812">Transmembrane</keyword>
<reference evidence="2 3" key="1">
    <citation type="submission" date="2021-07" db="EMBL/GenBank/DDBJ databases">
        <authorList>
            <consortium name="Genoscope - CEA"/>
            <person name="William W."/>
        </authorList>
    </citation>
    <scope>NUCLEOTIDE SEQUENCE [LARGE SCALE GENOMIC DNA]</scope>
</reference>
<dbReference type="Proteomes" id="UP000694005">
    <property type="component" value="Chromosome A07"/>
</dbReference>